<proteinExistence type="predicted"/>
<feature type="transmembrane region" description="Helical" evidence="1">
    <location>
        <begin position="394"/>
        <end position="415"/>
    </location>
</feature>
<organism evidence="4 5">
    <name type="scientific">Canibacter oris</name>
    <dbReference type="NCBI Taxonomy" id="1365628"/>
    <lineage>
        <taxon>Bacteria</taxon>
        <taxon>Bacillati</taxon>
        <taxon>Actinomycetota</taxon>
        <taxon>Actinomycetes</taxon>
        <taxon>Micrococcales</taxon>
        <taxon>Microbacteriaceae</taxon>
        <taxon>Canibacter</taxon>
    </lineage>
</organism>
<evidence type="ECO:0000259" key="2">
    <source>
        <dbReference type="Pfam" id="PF01757"/>
    </source>
</evidence>
<dbReference type="PANTHER" id="PTHR23028:SF53">
    <property type="entry name" value="ACYL_TRANSF_3 DOMAIN-CONTAINING PROTEIN"/>
    <property type="match status" value="1"/>
</dbReference>
<feature type="transmembrane region" description="Helical" evidence="1">
    <location>
        <begin position="232"/>
        <end position="251"/>
    </location>
</feature>
<dbReference type="AlphaFoldDB" id="A0A840DPD0"/>
<accession>A0A840DPD0</accession>
<feature type="transmembrane region" description="Helical" evidence="1">
    <location>
        <begin position="201"/>
        <end position="220"/>
    </location>
</feature>
<feature type="transmembrane region" description="Helical" evidence="1">
    <location>
        <begin position="334"/>
        <end position="355"/>
    </location>
</feature>
<evidence type="ECO:0000313" key="5">
    <source>
        <dbReference type="Proteomes" id="UP000571183"/>
    </source>
</evidence>
<feature type="transmembrane region" description="Helical" evidence="1">
    <location>
        <begin position="59"/>
        <end position="79"/>
    </location>
</feature>
<dbReference type="InterPro" id="IPR002656">
    <property type="entry name" value="Acyl_transf_3_dom"/>
</dbReference>
<keyword evidence="5" id="KW-1185">Reference proteome</keyword>
<name>A0A840DPD0_9MICO</name>
<feature type="domain" description="Acyltransferase 3" evidence="2">
    <location>
        <begin position="35"/>
        <end position="371"/>
    </location>
</feature>
<comment type="caution">
    <text evidence="4">The sequence shown here is derived from an EMBL/GenBank/DDBJ whole genome shotgun (WGS) entry which is preliminary data.</text>
</comment>
<protein>
    <submittedName>
        <fullName evidence="4">Peptidoglycan/LPS O-acetylase OafA/YrhL</fullName>
    </submittedName>
</protein>
<reference evidence="4" key="1">
    <citation type="submission" date="2020-08" db="EMBL/GenBank/DDBJ databases">
        <title>Sequencing the genomes of 1000 actinobacteria strains.</title>
        <authorList>
            <person name="Klenk H.-P."/>
        </authorList>
    </citation>
    <scope>NUCLEOTIDE SEQUENCE [LARGE SCALE GENOMIC DNA]</scope>
    <source>
        <strain evidence="4">DSM 27064</strain>
    </source>
</reference>
<dbReference type="RefSeq" id="WP_183304895.1">
    <property type="nucleotide sequence ID" value="NZ_JACIFD010000012.1"/>
</dbReference>
<evidence type="ECO:0000256" key="1">
    <source>
        <dbReference type="SAM" id="Phobius"/>
    </source>
</evidence>
<dbReference type="Pfam" id="PF19040">
    <property type="entry name" value="SGNH"/>
    <property type="match status" value="1"/>
</dbReference>
<evidence type="ECO:0000313" key="4">
    <source>
        <dbReference type="EMBL" id="MBB4071957.1"/>
    </source>
</evidence>
<keyword evidence="1" id="KW-1133">Transmembrane helix</keyword>
<keyword evidence="1" id="KW-0812">Transmembrane</keyword>
<feature type="domain" description="SGNH" evidence="3">
    <location>
        <begin position="495"/>
        <end position="725"/>
    </location>
</feature>
<dbReference type="Pfam" id="PF01757">
    <property type="entry name" value="Acyl_transf_3"/>
    <property type="match status" value="1"/>
</dbReference>
<sequence length="747" mass="81925">MSDPAPQFASSPAPRQAPQTLAAAAPNRSVLRTDVQFLRTIAVTAVVINHLSPWHLPGGFLGVDIFFVISGFLITGHLMREHHKTGAINLPRFYVRRARRLLPAALTVILASLLLTVLFLPNSRWAANAWESFASAAYFQNWALFFSQTDYFAQQQPHTLVQHYWSLSVEEQFYLVWPCLLLLVYTVAGRFRFSRFRFNRLLLFTAALFAVFFVVALWQLQLNQSSAYFSTLARAWEFMLGACCVAGWPALQRWLQARGAATAALTTLLQLAGYGMIAVSFVVFSGADPIPGFASLLPTSGVVLVILAGPQTVFKPLAFAVENRASQYIAKRSYSIYLWHWPLIVTLPFVFGQLLQLPHKILVVLLTLVAAELTYRFIEEPARRRLFTAQRPRVTFAAIAASIAIVAAASTTVIASGQQRIDVNLRASQKAIEQIIAAGEPICLGAEAAAHPAACAEVLYSDSFITELSEQWPWSMPDENCVPAATPLAGAKVNLVCDYSTGAADAVEVMLVGDSHAEHLFHTFSMIAAENNWRLHFSALGSCYPVVLPQHQISAGLAASDCQTYAASTADFVAANNPDMIFVISASKSQGAFTQGLKEADIIQNAAENFAAWAAQGARVTVLRDVPFAGQELGPTCVELNFTAVAKCSAPESEVLQRDYLYEATTTDAVVTNLGAQRERVRGLQLNDLICQQGNCYGVIGGIPVYFDNDHLARSFAKSMAPELTKRLNKLWDTEYKIPVLTSEIMQ</sequence>
<evidence type="ECO:0000259" key="3">
    <source>
        <dbReference type="Pfam" id="PF19040"/>
    </source>
</evidence>
<feature type="transmembrane region" description="Helical" evidence="1">
    <location>
        <begin position="100"/>
        <end position="120"/>
    </location>
</feature>
<dbReference type="InterPro" id="IPR043968">
    <property type="entry name" value="SGNH"/>
</dbReference>
<dbReference type="GO" id="GO:0009103">
    <property type="term" value="P:lipopolysaccharide biosynthetic process"/>
    <property type="evidence" value="ECO:0007669"/>
    <property type="project" value="TreeGrafter"/>
</dbReference>
<feature type="transmembrane region" description="Helical" evidence="1">
    <location>
        <begin position="263"/>
        <end position="287"/>
    </location>
</feature>
<dbReference type="GO" id="GO:0016747">
    <property type="term" value="F:acyltransferase activity, transferring groups other than amino-acyl groups"/>
    <property type="evidence" value="ECO:0007669"/>
    <property type="project" value="InterPro"/>
</dbReference>
<dbReference type="PANTHER" id="PTHR23028">
    <property type="entry name" value="ACETYLTRANSFERASE"/>
    <property type="match status" value="1"/>
</dbReference>
<dbReference type="GO" id="GO:0016020">
    <property type="term" value="C:membrane"/>
    <property type="evidence" value="ECO:0007669"/>
    <property type="project" value="TreeGrafter"/>
</dbReference>
<gene>
    <name evidence="4" type="ORF">F5897_001280</name>
</gene>
<feature type="transmembrane region" description="Helical" evidence="1">
    <location>
        <begin position="293"/>
        <end position="314"/>
    </location>
</feature>
<dbReference type="InterPro" id="IPR050879">
    <property type="entry name" value="Acyltransferase_3"/>
</dbReference>
<dbReference type="Proteomes" id="UP000571183">
    <property type="component" value="Unassembled WGS sequence"/>
</dbReference>
<feature type="transmembrane region" description="Helical" evidence="1">
    <location>
        <begin position="361"/>
        <end position="378"/>
    </location>
</feature>
<dbReference type="EMBL" id="JACIFD010000012">
    <property type="protein sequence ID" value="MBB4071957.1"/>
    <property type="molecule type" value="Genomic_DNA"/>
</dbReference>
<keyword evidence="1" id="KW-0472">Membrane</keyword>
<feature type="transmembrane region" description="Helical" evidence="1">
    <location>
        <begin position="172"/>
        <end position="189"/>
    </location>
</feature>